<dbReference type="AlphaFoldDB" id="A0A5B7DCA6"/>
<comment type="caution">
    <text evidence="1">The sequence shown here is derived from an EMBL/GenBank/DDBJ whole genome shotgun (WGS) entry which is preliminary data.</text>
</comment>
<sequence>MVLITVDKTQEEGKELRFWTPWWKKSCSLGQTSRWQTEVEVCDHQCHLTGILMRPTAIIRFIW</sequence>
<dbReference type="EMBL" id="VSRR010000722">
    <property type="protein sequence ID" value="MPC18923.1"/>
    <property type="molecule type" value="Genomic_DNA"/>
</dbReference>
<protein>
    <submittedName>
        <fullName evidence="1">Uncharacterized protein</fullName>
    </submittedName>
</protein>
<dbReference type="Proteomes" id="UP000324222">
    <property type="component" value="Unassembled WGS sequence"/>
</dbReference>
<keyword evidence="2" id="KW-1185">Reference proteome</keyword>
<name>A0A5B7DCA6_PORTR</name>
<organism evidence="1 2">
    <name type="scientific">Portunus trituberculatus</name>
    <name type="common">Swimming crab</name>
    <name type="synonym">Neptunus trituberculatus</name>
    <dbReference type="NCBI Taxonomy" id="210409"/>
    <lineage>
        <taxon>Eukaryota</taxon>
        <taxon>Metazoa</taxon>
        <taxon>Ecdysozoa</taxon>
        <taxon>Arthropoda</taxon>
        <taxon>Crustacea</taxon>
        <taxon>Multicrustacea</taxon>
        <taxon>Malacostraca</taxon>
        <taxon>Eumalacostraca</taxon>
        <taxon>Eucarida</taxon>
        <taxon>Decapoda</taxon>
        <taxon>Pleocyemata</taxon>
        <taxon>Brachyura</taxon>
        <taxon>Eubrachyura</taxon>
        <taxon>Portunoidea</taxon>
        <taxon>Portunidae</taxon>
        <taxon>Portuninae</taxon>
        <taxon>Portunus</taxon>
    </lineage>
</organism>
<proteinExistence type="predicted"/>
<accession>A0A5B7DCA6</accession>
<evidence type="ECO:0000313" key="2">
    <source>
        <dbReference type="Proteomes" id="UP000324222"/>
    </source>
</evidence>
<gene>
    <name evidence="1" type="ORF">E2C01_011821</name>
</gene>
<reference evidence="1 2" key="1">
    <citation type="submission" date="2019-05" db="EMBL/GenBank/DDBJ databases">
        <title>Another draft genome of Portunus trituberculatus and its Hox gene families provides insights of decapod evolution.</title>
        <authorList>
            <person name="Jeong J.-H."/>
            <person name="Song I."/>
            <person name="Kim S."/>
            <person name="Choi T."/>
            <person name="Kim D."/>
            <person name="Ryu S."/>
            <person name="Kim W."/>
        </authorList>
    </citation>
    <scope>NUCLEOTIDE SEQUENCE [LARGE SCALE GENOMIC DNA]</scope>
    <source>
        <tissue evidence="1">Muscle</tissue>
    </source>
</reference>
<evidence type="ECO:0000313" key="1">
    <source>
        <dbReference type="EMBL" id="MPC18923.1"/>
    </source>
</evidence>